<accession>A0A0C9XFX6</accession>
<keyword evidence="2" id="KW-1185">Reference proteome</keyword>
<organism evidence="1 2">
    <name type="scientific">Laccaria amethystina LaAM-08-1</name>
    <dbReference type="NCBI Taxonomy" id="1095629"/>
    <lineage>
        <taxon>Eukaryota</taxon>
        <taxon>Fungi</taxon>
        <taxon>Dikarya</taxon>
        <taxon>Basidiomycota</taxon>
        <taxon>Agaricomycotina</taxon>
        <taxon>Agaricomycetes</taxon>
        <taxon>Agaricomycetidae</taxon>
        <taxon>Agaricales</taxon>
        <taxon>Agaricineae</taxon>
        <taxon>Hydnangiaceae</taxon>
        <taxon>Laccaria</taxon>
    </lineage>
</organism>
<dbReference type="HOGENOM" id="CLU_2498227_0_0_1"/>
<evidence type="ECO:0000313" key="1">
    <source>
        <dbReference type="EMBL" id="KIK00489.1"/>
    </source>
</evidence>
<dbReference type="AlphaFoldDB" id="A0A0C9XFX6"/>
<gene>
    <name evidence="1" type="ORF">K443DRAFT_665006</name>
</gene>
<evidence type="ECO:0000313" key="2">
    <source>
        <dbReference type="Proteomes" id="UP000054477"/>
    </source>
</evidence>
<dbReference type="EMBL" id="KN838624">
    <property type="protein sequence ID" value="KIK00489.1"/>
    <property type="molecule type" value="Genomic_DNA"/>
</dbReference>
<reference evidence="1 2" key="1">
    <citation type="submission" date="2014-04" db="EMBL/GenBank/DDBJ databases">
        <authorList>
            <consortium name="DOE Joint Genome Institute"/>
            <person name="Kuo A."/>
            <person name="Kohler A."/>
            <person name="Nagy L.G."/>
            <person name="Floudas D."/>
            <person name="Copeland A."/>
            <person name="Barry K.W."/>
            <person name="Cichocki N."/>
            <person name="Veneault-Fourrey C."/>
            <person name="LaButti K."/>
            <person name="Lindquist E.A."/>
            <person name="Lipzen A."/>
            <person name="Lundell T."/>
            <person name="Morin E."/>
            <person name="Murat C."/>
            <person name="Sun H."/>
            <person name="Tunlid A."/>
            <person name="Henrissat B."/>
            <person name="Grigoriev I.V."/>
            <person name="Hibbett D.S."/>
            <person name="Martin F."/>
            <person name="Nordberg H.P."/>
            <person name="Cantor M.N."/>
            <person name="Hua S.X."/>
        </authorList>
    </citation>
    <scope>NUCLEOTIDE SEQUENCE [LARGE SCALE GENOMIC DNA]</scope>
    <source>
        <strain evidence="1 2">LaAM-08-1</strain>
    </source>
</reference>
<reference evidence="2" key="2">
    <citation type="submission" date="2015-01" db="EMBL/GenBank/DDBJ databases">
        <title>Evolutionary Origins and Diversification of the Mycorrhizal Mutualists.</title>
        <authorList>
            <consortium name="DOE Joint Genome Institute"/>
            <consortium name="Mycorrhizal Genomics Consortium"/>
            <person name="Kohler A."/>
            <person name="Kuo A."/>
            <person name="Nagy L.G."/>
            <person name="Floudas D."/>
            <person name="Copeland A."/>
            <person name="Barry K.W."/>
            <person name="Cichocki N."/>
            <person name="Veneault-Fourrey C."/>
            <person name="LaButti K."/>
            <person name="Lindquist E.A."/>
            <person name="Lipzen A."/>
            <person name="Lundell T."/>
            <person name="Morin E."/>
            <person name="Murat C."/>
            <person name="Riley R."/>
            <person name="Ohm R."/>
            <person name="Sun H."/>
            <person name="Tunlid A."/>
            <person name="Henrissat B."/>
            <person name="Grigoriev I.V."/>
            <person name="Hibbett D.S."/>
            <person name="Martin F."/>
        </authorList>
    </citation>
    <scope>NUCLEOTIDE SEQUENCE [LARGE SCALE GENOMIC DNA]</scope>
    <source>
        <strain evidence="2">LaAM-08-1</strain>
    </source>
</reference>
<name>A0A0C9XFX6_9AGAR</name>
<protein>
    <submittedName>
        <fullName evidence="1">Unplaced genomic scaffold K443scaffold_89, whole genome shotgun sequence</fullName>
    </submittedName>
</protein>
<proteinExistence type="predicted"/>
<dbReference type="Proteomes" id="UP000054477">
    <property type="component" value="Unassembled WGS sequence"/>
</dbReference>
<sequence>MLVFTAQCHCVGPNASLYDPTPVCTTQRQRLRTNINPNADVYKRPRCLEPNPSVYDPTPMCMAQHLCFEPSTSINPTPTFTLACRP</sequence>